<dbReference type="OrthoDB" id="9801945at2"/>
<gene>
    <name evidence="1" type="ORF">SAMN05421548_10642</name>
</gene>
<dbReference type="RefSeq" id="WP_091996366.1">
    <property type="nucleotide sequence ID" value="NZ_FMYQ01000006.1"/>
</dbReference>
<accession>A0A1G6L0L7</accession>
<keyword evidence="2" id="KW-1185">Reference proteome</keyword>
<dbReference type="AlphaFoldDB" id="A0A1G6L0L7"/>
<dbReference type="Proteomes" id="UP000198908">
    <property type="component" value="Unassembled WGS sequence"/>
</dbReference>
<dbReference type="EMBL" id="FMYQ01000006">
    <property type="protein sequence ID" value="SDC36156.1"/>
    <property type="molecule type" value="Genomic_DNA"/>
</dbReference>
<dbReference type="Gene3D" id="3.10.20.30">
    <property type="match status" value="1"/>
</dbReference>
<organism evidence="1 2">
    <name type="scientific">Paraburkholderia lycopersici</name>
    <dbReference type="NCBI Taxonomy" id="416944"/>
    <lineage>
        <taxon>Bacteria</taxon>
        <taxon>Pseudomonadati</taxon>
        <taxon>Pseudomonadota</taxon>
        <taxon>Betaproteobacteria</taxon>
        <taxon>Burkholderiales</taxon>
        <taxon>Burkholderiaceae</taxon>
        <taxon>Paraburkholderia</taxon>
    </lineage>
</organism>
<sequence>MKIQLKFFASVREALGVADETVTLPESIVTVGDVRGWLRARGGAWAETLAEGRALRMACNHVMTDPRTRIIEGCEVAFFPPVTGG</sequence>
<proteinExistence type="predicted"/>
<dbReference type="SUPFAM" id="SSF54285">
    <property type="entry name" value="MoaD/ThiS"/>
    <property type="match status" value="1"/>
</dbReference>
<dbReference type="STRING" id="416944.SAMN05421548_10642"/>
<evidence type="ECO:0000313" key="2">
    <source>
        <dbReference type="Proteomes" id="UP000198908"/>
    </source>
</evidence>
<evidence type="ECO:0000313" key="1">
    <source>
        <dbReference type="EMBL" id="SDC36156.1"/>
    </source>
</evidence>
<dbReference type="NCBIfam" id="TIGR01682">
    <property type="entry name" value="moaD"/>
    <property type="match status" value="1"/>
</dbReference>
<dbReference type="CDD" id="cd00754">
    <property type="entry name" value="Ubl_MoaD"/>
    <property type="match status" value="1"/>
</dbReference>
<dbReference type="InterPro" id="IPR003749">
    <property type="entry name" value="ThiS/MoaD-like"/>
</dbReference>
<reference evidence="2" key="1">
    <citation type="submission" date="2016-09" db="EMBL/GenBank/DDBJ databases">
        <authorList>
            <person name="Varghese N."/>
            <person name="Submissions S."/>
        </authorList>
    </citation>
    <scope>NUCLEOTIDE SEQUENCE [LARGE SCALE GENOMIC DNA]</scope>
    <source>
        <strain evidence="2">TNe-862</strain>
    </source>
</reference>
<name>A0A1G6L0L7_9BURK</name>
<protein>
    <submittedName>
        <fullName evidence="1">Molybdopterin synthase sulfur carrier subunit</fullName>
    </submittedName>
</protein>
<dbReference type="InterPro" id="IPR012675">
    <property type="entry name" value="Beta-grasp_dom_sf"/>
</dbReference>
<dbReference type="InterPro" id="IPR016155">
    <property type="entry name" value="Mopterin_synth/thiamin_S_b"/>
</dbReference>
<dbReference type="Pfam" id="PF02597">
    <property type="entry name" value="ThiS"/>
    <property type="match status" value="1"/>
</dbReference>